<dbReference type="eggNOG" id="COG4995">
    <property type="taxonomic scope" value="Bacteria"/>
</dbReference>
<dbReference type="PANTHER" id="PTHR10098">
    <property type="entry name" value="RAPSYN-RELATED"/>
    <property type="match status" value="1"/>
</dbReference>
<sequence length="856" mass="94859">MFLGAGLLPPTFAYITAQTPTTQSLPNAENLVEQGRKLYEAEQFAQAITIWQQAVAAFKASGDEPRQAMTLGNISLAYQQLEQWTQAQSAIASSLNLQGYPVKQGRGAEGQRGRGEIPIQNLEILAQVLDIQGRLQLAQSKAENALNTWREAADIYTQLGDRNSIIRNRINSAQALQALGLFRQAQKTLTETTQLLQNQPNSALKVTGVRSLGNVLLAIGDLEQSRQVLEQSLAVASKLPDKQAIADVLLSLGNTARAQQDSQAAIDFYQQAANATKSPITRINAQTNQLRLLLETKRLADVKTLLPQIQTQIGNLPSSRTAIYARINLAESLTQFKQKSATDSPSWLDIAQILSTAVQQAQDLQDRRTQSYALGVLGNLYEQKGQLTDAQNLTQQALFLAQTIDARDIAYRWEWQLGRLLKARGNIQEAIAAYDRAVKSLQSLRYDLVAINPDVQFDFRDRVEPVYRQLVELLLQPQGNQTSQANLQKARETIESLQLAELDNFFREACLDTVSQIDQVIDQKDQTAAAIYPIILPDRLEVILKLPQKPVLHYTAAVAQTQVEKTLDALRQNLIEPDTLVEAKALSQQVYNWLIQPAVTDLAKSQVKTLVFVLDGALRNIPMAALYDGKQYLIEKYGIALTPGLQLINPQPLQEKTLEAIAAGLSQPRQGFSALPNVKLELAEIRAEIPSNVLLNNEFTSTALQNQINSLPFPVVHLATHGQFSSKAEETFIVAWDKRIYVNELDNLVRNREQNRPDAVELLVLSACETAAGDKRAALGIAGVAVRAGARSTVASLWSLNDESTAALMSEFYRELADRSLTKAEALRRAQLSLLQNPKYQRPLFWAPYVLLGNWL</sequence>
<evidence type="ECO:0000313" key="3">
    <source>
        <dbReference type="Proteomes" id="UP000010384"/>
    </source>
</evidence>
<dbReference type="KEGG" id="cthe:Chro_3742"/>
<dbReference type="Pfam" id="PF13424">
    <property type="entry name" value="TPR_12"/>
    <property type="match status" value="1"/>
</dbReference>
<dbReference type="InterPro" id="IPR011990">
    <property type="entry name" value="TPR-like_helical_dom_sf"/>
</dbReference>
<dbReference type="eggNOG" id="COG0457">
    <property type="taxonomic scope" value="Bacteria"/>
</dbReference>
<dbReference type="EMBL" id="CP003597">
    <property type="protein sequence ID" value="AFY89177.1"/>
    <property type="molecule type" value="Genomic_DNA"/>
</dbReference>
<dbReference type="HOGENOM" id="CLU_002404_0_0_3"/>
<dbReference type="AlphaFoldDB" id="K9U247"/>
<organism evidence="2 3">
    <name type="scientific">Chroococcidiopsis thermalis (strain PCC 7203)</name>
    <dbReference type="NCBI Taxonomy" id="251229"/>
    <lineage>
        <taxon>Bacteria</taxon>
        <taxon>Bacillati</taxon>
        <taxon>Cyanobacteriota</taxon>
        <taxon>Cyanophyceae</taxon>
        <taxon>Chroococcidiopsidales</taxon>
        <taxon>Chroococcidiopsidaceae</taxon>
        <taxon>Chroococcidiopsis</taxon>
    </lineage>
</organism>
<dbReference type="Proteomes" id="UP000010384">
    <property type="component" value="Chromosome"/>
</dbReference>
<dbReference type="STRING" id="251229.Chro_3742"/>
<evidence type="ECO:0000259" key="1">
    <source>
        <dbReference type="Pfam" id="PF12770"/>
    </source>
</evidence>
<dbReference type="Gene3D" id="1.25.40.10">
    <property type="entry name" value="Tetratricopeptide repeat domain"/>
    <property type="match status" value="3"/>
</dbReference>
<dbReference type="PATRIC" id="fig|251229.3.peg.4365"/>
<dbReference type="OrthoDB" id="446317at2"/>
<protein>
    <submittedName>
        <fullName evidence="2">Tetratricopeptide TPR_1 repeat-containing protein</fullName>
    </submittedName>
</protein>
<keyword evidence="3" id="KW-1185">Reference proteome</keyword>
<evidence type="ECO:0000313" key="2">
    <source>
        <dbReference type="EMBL" id="AFY89177.1"/>
    </source>
</evidence>
<name>K9U247_CHRTP</name>
<proteinExistence type="predicted"/>
<dbReference type="InterPro" id="IPR024983">
    <property type="entry name" value="CHAT_dom"/>
</dbReference>
<dbReference type="PANTHER" id="PTHR10098:SF112">
    <property type="entry name" value="SLR0380 PROTEIN"/>
    <property type="match status" value="1"/>
</dbReference>
<feature type="domain" description="CHAT" evidence="1">
    <location>
        <begin position="585"/>
        <end position="854"/>
    </location>
</feature>
<dbReference type="SMART" id="SM00028">
    <property type="entry name" value="TPR"/>
    <property type="match status" value="7"/>
</dbReference>
<dbReference type="Pfam" id="PF13432">
    <property type="entry name" value="TPR_16"/>
    <property type="match status" value="1"/>
</dbReference>
<dbReference type="InParanoid" id="K9U247"/>
<accession>K9U247</accession>
<reference evidence="2 3" key="1">
    <citation type="submission" date="2012-06" db="EMBL/GenBank/DDBJ databases">
        <title>Finished chromosome of genome of Chroococcidiopsis thermalis PCC 7203.</title>
        <authorList>
            <consortium name="US DOE Joint Genome Institute"/>
            <person name="Gugger M."/>
            <person name="Coursin T."/>
            <person name="Rippka R."/>
            <person name="Tandeau De Marsac N."/>
            <person name="Huntemann M."/>
            <person name="Wei C.-L."/>
            <person name="Han J."/>
            <person name="Detter J.C."/>
            <person name="Han C."/>
            <person name="Tapia R."/>
            <person name="Davenport K."/>
            <person name="Daligault H."/>
            <person name="Erkkila T."/>
            <person name="Gu W."/>
            <person name="Munk A.C.C."/>
            <person name="Teshima H."/>
            <person name="Xu Y."/>
            <person name="Chain P."/>
            <person name="Chen A."/>
            <person name="Krypides N."/>
            <person name="Mavromatis K."/>
            <person name="Markowitz V."/>
            <person name="Szeto E."/>
            <person name="Ivanova N."/>
            <person name="Mikhailova N."/>
            <person name="Ovchinnikova G."/>
            <person name="Pagani I."/>
            <person name="Pati A."/>
            <person name="Goodwin L."/>
            <person name="Peters L."/>
            <person name="Pitluck S."/>
            <person name="Woyke T."/>
            <person name="Kerfeld C."/>
        </authorList>
    </citation>
    <scope>NUCLEOTIDE SEQUENCE [LARGE SCALE GENOMIC DNA]</scope>
    <source>
        <strain evidence="2 3">PCC 7203</strain>
    </source>
</reference>
<dbReference type="InterPro" id="IPR019734">
    <property type="entry name" value="TPR_rpt"/>
</dbReference>
<dbReference type="Pfam" id="PF12770">
    <property type="entry name" value="CHAT"/>
    <property type="match status" value="1"/>
</dbReference>
<gene>
    <name evidence="2" type="ORF">Chro_3742</name>
</gene>
<dbReference type="SUPFAM" id="SSF48452">
    <property type="entry name" value="TPR-like"/>
    <property type="match status" value="2"/>
</dbReference>